<feature type="compositionally biased region" description="Basic and acidic residues" evidence="1">
    <location>
        <begin position="144"/>
        <end position="154"/>
    </location>
</feature>
<dbReference type="AlphaFoldDB" id="S0F3V3"/>
<dbReference type="RefSeq" id="XP_005712522.1">
    <property type="nucleotide sequence ID" value="XM_005712465.1"/>
</dbReference>
<feature type="compositionally biased region" description="Low complexity" evidence="1">
    <location>
        <begin position="32"/>
        <end position="48"/>
    </location>
</feature>
<feature type="compositionally biased region" description="Basic residues" evidence="1">
    <location>
        <begin position="121"/>
        <end position="143"/>
    </location>
</feature>
<dbReference type="GeneID" id="17320269"/>
<evidence type="ECO:0000256" key="1">
    <source>
        <dbReference type="SAM" id="MobiDB-lite"/>
    </source>
</evidence>
<evidence type="ECO:0000313" key="2">
    <source>
        <dbReference type="EMBL" id="CDF77483.1"/>
    </source>
</evidence>
<feature type="region of interest" description="Disordered" evidence="1">
    <location>
        <begin position="206"/>
        <end position="322"/>
    </location>
</feature>
<dbReference type="Gramene" id="CDF77483">
    <property type="protein sequence ID" value="CDF77483"/>
    <property type="gene ID" value="CHC_T00001595001"/>
</dbReference>
<dbReference type="KEGG" id="ccp:CHC_T00001595001"/>
<dbReference type="Proteomes" id="UP000012073">
    <property type="component" value="Unassembled WGS sequence"/>
</dbReference>
<organism evidence="2 3">
    <name type="scientific">Chondrus crispus</name>
    <name type="common">Carrageen Irish moss</name>
    <name type="synonym">Polymorpha crispa</name>
    <dbReference type="NCBI Taxonomy" id="2769"/>
    <lineage>
        <taxon>Eukaryota</taxon>
        <taxon>Rhodophyta</taxon>
        <taxon>Florideophyceae</taxon>
        <taxon>Rhodymeniophycidae</taxon>
        <taxon>Gigartinales</taxon>
        <taxon>Gigartinaceae</taxon>
        <taxon>Chondrus</taxon>
    </lineage>
</organism>
<feature type="compositionally biased region" description="Basic residues" evidence="1">
    <location>
        <begin position="289"/>
        <end position="306"/>
    </location>
</feature>
<reference evidence="3" key="1">
    <citation type="journal article" date="2013" name="Proc. Natl. Acad. Sci. U.S.A.">
        <title>Genome structure and metabolic features in the red seaweed Chondrus crispus shed light on evolution of the Archaeplastida.</title>
        <authorList>
            <person name="Collen J."/>
            <person name="Porcel B."/>
            <person name="Carre W."/>
            <person name="Ball S.G."/>
            <person name="Chaparro C."/>
            <person name="Tonon T."/>
            <person name="Barbeyron T."/>
            <person name="Michel G."/>
            <person name="Noel B."/>
            <person name="Valentin K."/>
            <person name="Elias M."/>
            <person name="Artiguenave F."/>
            <person name="Arun A."/>
            <person name="Aury J.M."/>
            <person name="Barbosa-Neto J.F."/>
            <person name="Bothwell J.H."/>
            <person name="Bouget F.Y."/>
            <person name="Brillet L."/>
            <person name="Cabello-Hurtado F."/>
            <person name="Capella-Gutierrez S."/>
            <person name="Charrier B."/>
            <person name="Cladiere L."/>
            <person name="Cock J.M."/>
            <person name="Coelho S.M."/>
            <person name="Colleoni C."/>
            <person name="Czjzek M."/>
            <person name="Da Silva C."/>
            <person name="Delage L."/>
            <person name="Denoeud F."/>
            <person name="Deschamps P."/>
            <person name="Dittami S.M."/>
            <person name="Gabaldon T."/>
            <person name="Gachon C.M."/>
            <person name="Groisillier A."/>
            <person name="Herve C."/>
            <person name="Jabbari K."/>
            <person name="Katinka M."/>
            <person name="Kloareg B."/>
            <person name="Kowalczyk N."/>
            <person name="Labadie K."/>
            <person name="Leblanc C."/>
            <person name="Lopez P.J."/>
            <person name="McLachlan D.H."/>
            <person name="Meslet-Cladiere L."/>
            <person name="Moustafa A."/>
            <person name="Nehr Z."/>
            <person name="Nyvall Collen P."/>
            <person name="Panaud O."/>
            <person name="Partensky F."/>
            <person name="Poulain J."/>
            <person name="Rensing S.A."/>
            <person name="Rousvoal S."/>
            <person name="Samson G."/>
            <person name="Symeonidi A."/>
            <person name="Weissenbach J."/>
            <person name="Zambounis A."/>
            <person name="Wincker P."/>
            <person name="Boyen C."/>
        </authorList>
    </citation>
    <scope>NUCLEOTIDE SEQUENCE [LARGE SCALE GENOMIC DNA]</scope>
    <source>
        <strain evidence="3">cv. Stackhouse</strain>
    </source>
</reference>
<accession>S0F3V3</accession>
<protein>
    <submittedName>
        <fullName evidence="2">Uncharacterized protein</fullName>
    </submittedName>
</protein>
<feature type="compositionally biased region" description="Basic residues" evidence="1">
    <location>
        <begin position="267"/>
        <end position="276"/>
    </location>
</feature>
<proteinExistence type="predicted"/>
<dbReference type="OMA" id="TTRHHQT"/>
<dbReference type="EMBL" id="HG001573">
    <property type="protein sequence ID" value="CDF77483.1"/>
    <property type="molecule type" value="Genomic_DNA"/>
</dbReference>
<feature type="compositionally biased region" description="Pro residues" evidence="1">
    <location>
        <begin position="49"/>
        <end position="70"/>
    </location>
</feature>
<feature type="compositionally biased region" description="Basic and acidic residues" evidence="1">
    <location>
        <begin position="206"/>
        <end position="215"/>
    </location>
</feature>
<sequence length="396" mass="45097">MKSISFTLPALATRLLVHPLVNRLLRLLPSAHPASSSSSLRPPTLLSPSLPPTPRPPSLRTPPASPALPRPPRHHSAPPLLPSLAAQLRAVSSSPVPDTARDEAARDEAHSAQGRPEAGAGHRRRAVHHHGRTHRVLHAAARRAARDRAPDHLPGRWRRRRRRPEEAPLLQPPAQDGQHHRPHRLQGGPGQARPRLCTLLQHDRVERDGHQDHRQPPQRRLLRLPHTPTHPPIQRRRRHAQRKRHLHHQHQGPQEHHPLRLPAALPPRRRPAHHRPRQDPGIRRQVQGVHRHLPRRRPVPLPRRRQTPPGLPRPLGAPGGHALHRRALRGHRRPRPPGGVLHHGRGRHWHPPRLHWHVQHEDHRHLGAHDGRAAQARHLAQDLRQRARPLYPEAAV</sequence>
<feature type="compositionally biased region" description="Basic residues" evidence="1">
    <location>
        <begin position="233"/>
        <end position="250"/>
    </location>
</feature>
<keyword evidence="3" id="KW-1185">Reference proteome</keyword>
<feature type="compositionally biased region" description="Basic and acidic residues" evidence="1">
    <location>
        <begin position="99"/>
        <end position="110"/>
    </location>
</feature>
<name>S0F3V3_CHOCR</name>
<feature type="region of interest" description="Disordered" evidence="1">
    <location>
        <begin position="32"/>
        <end position="193"/>
    </location>
</feature>
<evidence type="ECO:0000313" key="3">
    <source>
        <dbReference type="Proteomes" id="UP000012073"/>
    </source>
</evidence>
<gene>
    <name evidence="2" type="ORF">CHC_T00001595001</name>
</gene>